<reference evidence="2" key="4">
    <citation type="submission" date="2019-03" db="UniProtKB">
        <authorList>
            <consortium name="EnsemblPlants"/>
        </authorList>
    </citation>
    <scope>IDENTIFICATION</scope>
</reference>
<dbReference type="Proteomes" id="UP000015105">
    <property type="component" value="Chromosome 2D"/>
</dbReference>
<evidence type="ECO:0000313" key="2">
    <source>
        <dbReference type="EnsemblPlants" id="AET2Gv20673700.7"/>
    </source>
</evidence>
<dbReference type="AlphaFoldDB" id="A0A453BYE6"/>
<protein>
    <submittedName>
        <fullName evidence="2">Uncharacterized protein</fullName>
    </submittedName>
</protein>
<reference evidence="3" key="1">
    <citation type="journal article" date="2014" name="Science">
        <title>Ancient hybridizations among the ancestral genomes of bread wheat.</title>
        <authorList>
            <consortium name="International Wheat Genome Sequencing Consortium,"/>
            <person name="Marcussen T."/>
            <person name="Sandve S.R."/>
            <person name="Heier L."/>
            <person name="Spannagl M."/>
            <person name="Pfeifer M."/>
            <person name="Jakobsen K.S."/>
            <person name="Wulff B.B."/>
            <person name="Steuernagel B."/>
            <person name="Mayer K.F."/>
            <person name="Olsen O.A."/>
        </authorList>
    </citation>
    <scope>NUCLEOTIDE SEQUENCE [LARGE SCALE GENOMIC DNA]</scope>
    <source>
        <strain evidence="3">cv. AL8/78</strain>
    </source>
</reference>
<dbReference type="EnsemblPlants" id="AET2Gv20673700.7">
    <property type="protein sequence ID" value="AET2Gv20673700.7"/>
    <property type="gene ID" value="AET2Gv20673700"/>
</dbReference>
<organism evidence="2 3">
    <name type="scientific">Aegilops tauschii subsp. strangulata</name>
    <name type="common">Goatgrass</name>
    <dbReference type="NCBI Taxonomy" id="200361"/>
    <lineage>
        <taxon>Eukaryota</taxon>
        <taxon>Viridiplantae</taxon>
        <taxon>Streptophyta</taxon>
        <taxon>Embryophyta</taxon>
        <taxon>Tracheophyta</taxon>
        <taxon>Spermatophyta</taxon>
        <taxon>Magnoliopsida</taxon>
        <taxon>Liliopsida</taxon>
        <taxon>Poales</taxon>
        <taxon>Poaceae</taxon>
        <taxon>BOP clade</taxon>
        <taxon>Pooideae</taxon>
        <taxon>Triticodae</taxon>
        <taxon>Triticeae</taxon>
        <taxon>Triticinae</taxon>
        <taxon>Aegilops</taxon>
    </lineage>
</organism>
<evidence type="ECO:0000256" key="1">
    <source>
        <dbReference type="SAM" id="MobiDB-lite"/>
    </source>
</evidence>
<sequence>VLSNHLSGSNNSNLFLAFYCLLSCIDMISRLSKTQGSCFYTLLQVDADYYLLTDGDASSITDMWRTAPEVQWDQFLAEEATAPRTPQQQPAVVGKSTAVGPTCG</sequence>
<feature type="region of interest" description="Disordered" evidence="1">
    <location>
        <begin position="81"/>
        <end position="104"/>
    </location>
</feature>
<accession>A0A453BYE6</accession>
<keyword evidence="3" id="KW-1185">Reference proteome</keyword>
<proteinExistence type="predicted"/>
<evidence type="ECO:0000313" key="3">
    <source>
        <dbReference type="Proteomes" id="UP000015105"/>
    </source>
</evidence>
<reference evidence="2" key="5">
    <citation type="journal article" date="2021" name="G3 (Bethesda)">
        <title>Aegilops tauschii genome assembly Aet v5.0 features greater sequence contiguity and improved annotation.</title>
        <authorList>
            <person name="Wang L."/>
            <person name="Zhu T."/>
            <person name="Rodriguez J.C."/>
            <person name="Deal K.R."/>
            <person name="Dubcovsky J."/>
            <person name="McGuire P.E."/>
            <person name="Lux T."/>
            <person name="Spannagl M."/>
            <person name="Mayer K.F.X."/>
            <person name="Baldrich P."/>
            <person name="Meyers B.C."/>
            <person name="Huo N."/>
            <person name="Gu Y.Q."/>
            <person name="Zhou H."/>
            <person name="Devos K.M."/>
            <person name="Bennetzen J.L."/>
            <person name="Unver T."/>
            <person name="Budak H."/>
            <person name="Gulick P.J."/>
            <person name="Galiba G."/>
            <person name="Kalapos B."/>
            <person name="Nelson D.R."/>
            <person name="Li P."/>
            <person name="You F.M."/>
            <person name="Luo M.C."/>
            <person name="Dvorak J."/>
        </authorList>
    </citation>
    <scope>NUCLEOTIDE SEQUENCE [LARGE SCALE GENOMIC DNA]</scope>
    <source>
        <strain evidence="2">cv. AL8/78</strain>
    </source>
</reference>
<name>A0A453BYE6_AEGTS</name>
<dbReference type="Gramene" id="AET2Gv20673700.7">
    <property type="protein sequence ID" value="AET2Gv20673700.7"/>
    <property type="gene ID" value="AET2Gv20673700"/>
</dbReference>
<reference evidence="3" key="2">
    <citation type="journal article" date="2017" name="Nat. Plants">
        <title>The Aegilops tauschii genome reveals multiple impacts of transposons.</title>
        <authorList>
            <person name="Zhao G."/>
            <person name="Zou C."/>
            <person name="Li K."/>
            <person name="Wang K."/>
            <person name="Li T."/>
            <person name="Gao L."/>
            <person name="Zhang X."/>
            <person name="Wang H."/>
            <person name="Yang Z."/>
            <person name="Liu X."/>
            <person name="Jiang W."/>
            <person name="Mao L."/>
            <person name="Kong X."/>
            <person name="Jiao Y."/>
            <person name="Jia J."/>
        </authorList>
    </citation>
    <scope>NUCLEOTIDE SEQUENCE [LARGE SCALE GENOMIC DNA]</scope>
    <source>
        <strain evidence="3">cv. AL8/78</strain>
    </source>
</reference>
<reference evidence="2" key="3">
    <citation type="journal article" date="2017" name="Nature">
        <title>Genome sequence of the progenitor of the wheat D genome Aegilops tauschii.</title>
        <authorList>
            <person name="Luo M.C."/>
            <person name="Gu Y.Q."/>
            <person name="Puiu D."/>
            <person name="Wang H."/>
            <person name="Twardziok S.O."/>
            <person name="Deal K.R."/>
            <person name="Huo N."/>
            <person name="Zhu T."/>
            <person name="Wang L."/>
            <person name="Wang Y."/>
            <person name="McGuire P.E."/>
            <person name="Liu S."/>
            <person name="Long H."/>
            <person name="Ramasamy R.K."/>
            <person name="Rodriguez J.C."/>
            <person name="Van S.L."/>
            <person name="Yuan L."/>
            <person name="Wang Z."/>
            <person name="Xia Z."/>
            <person name="Xiao L."/>
            <person name="Anderson O.D."/>
            <person name="Ouyang S."/>
            <person name="Liang Y."/>
            <person name="Zimin A.V."/>
            <person name="Pertea G."/>
            <person name="Qi P."/>
            <person name="Bennetzen J.L."/>
            <person name="Dai X."/>
            <person name="Dawson M.W."/>
            <person name="Muller H.G."/>
            <person name="Kugler K."/>
            <person name="Rivarola-Duarte L."/>
            <person name="Spannagl M."/>
            <person name="Mayer K.F.X."/>
            <person name="Lu F.H."/>
            <person name="Bevan M.W."/>
            <person name="Leroy P."/>
            <person name="Li P."/>
            <person name="You F.M."/>
            <person name="Sun Q."/>
            <person name="Liu Z."/>
            <person name="Lyons E."/>
            <person name="Wicker T."/>
            <person name="Salzberg S.L."/>
            <person name="Devos K.M."/>
            <person name="Dvorak J."/>
        </authorList>
    </citation>
    <scope>NUCLEOTIDE SEQUENCE [LARGE SCALE GENOMIC DNA]</scope>
    <source>
        <strain evidence="2">cv. AL8/78</strain>
    </source>
</reference>